<gene>
    <name evidence="3" type="ORF">HEQ75_08220</name>
</gene>
<evidence type="ECO:0000313" key="4">
    <source>
        <dbReference type="Proteomes" id="UP000787635"/>
    </source>
</evidence>
<proteinExistence type="predicted"/>
<evidence type="ECO:0000313" key="3">
    <source>
        <dbReference type="EMBL" id="NKC30846.1"/>
    </source>
</evidence>
<dbReference type="EMBL" id="JAAVNE010000009">
    <property type="protein sequence ID" value="NKC30846.1"/>
    <property type="molecule type" value="Genomic_DNA"/>
</dbReference>
<feature type="chain" id="PRO_5047190040" evidence="1">
    <location>
        <begin position="25"/>
        <end position="198"/>
    </location>
</feature>
<evidence type="ECO:0000256" key="1">
    <source>
        <dbReference type="SAM" id="SignalP"/>
    </source>
</evidence>
<name>A0ABX1E1C5_9PROT</name>
<keyword evidence="1" id="KW-0732">Signal</keyword>
<dbReference type="Proteomes" id="UP000787635">
    <property type="component" value="Unassembled WGS sequence"/>
</dbReference>
<dbReference type="InterPro" id="IPR006860">
    <property type="entry name" value="FecR"/>
</dbReference>
<dbReference type="Pfam" id="PF04773">
    <property type="entry name" value="FecR"/>
    <property type="match status" value="1"/>
</dbReference>
<feature type="signal peptide" evidence="1">
    <location>
        <begin position="1"/>
        <end position="24"/>
    </location>
</feature>
<reference evidence="3 4" key="1">
    <citation type="submission" date="2020-03" db="EMBL/GenBank/DDBJ databases">
        <title>Roseomonas selenitidurans sp. nov. isolated from urban soil.</title>
        <authorList>
            <person name="Liu H."/>
        </authorList>
    </citation>
    <scope>NUCLEOTIDE SEQUENCE [LARGE SCALE GENOMIC DNA]</scope>
    <source>
        <strain evidence="3 4">BU-1</strain>
    </source>
</reference>
<sequence length="198" mass="19615">MILPRRLALAAPALLLAAAGPPSAQVGEAVEVVGSARADGATGSRRLAPAASLAQGDTLVTGTASLLRARLRGEIDLRLGAEARLRLDSLGAGGTTLRRSAGPFWFSRPATAPRSPVAVVSPAALIAVRGTAFWGGETAEGFSVFVARGAAEVSAQGQLVVLTAGQGTDVPPGGAPEAPVAWAASRIAAALAAVGLTP</sequence>
<feature type="domain" description="FecR protein" evidence="2">
    <location>
        <begin position="57"/>
        <end position="151"/>
    </location>
</feature>
<organism evidence="3 4">
    <name type="scientific">Falsiroseomonas selenitidurans</name>
    <dbReference type="NCBI Taxonomy" id="2716335"/>
    <lineage>
        <taxon>Bacteria</taxon>
        <taxon>Pseudomonadati</taxon>
        <taxon>Pseudomonadota</taxon>
        <taxon>Alphaproteobacteria</taxon>
        <taxon>Acetobacterales</taxon>
        <taxon>Roseomonadaceae</taxon>
        <taxon>Falsiroseomonas</taxon>
    </lineage>
</organism>
<comment type="caution">
    <text evidence="3">The sequence shown here is derived from an EMBL/GenBank/DDBJ whole genome shotgun (WGS) entry which is preliminary data.</text>
</comment>
<dbReference type="RefSeq" id="WP_168029122.1">
    <property type="nucleotide sequence ID" value="NZ_JAAVNE010000009.1"/>
</dbReference>
<evidence type="ECO:0000259" key="2">
    <source>
        <dbReference type="Pfam" id="PF04773"/>
    </source>
</evidence>
<dbReference type="Gene3D" id="2.60.120.1440">
    <property type="match status" value="1"/>
</dbReference>
<protein>
    <submittedName>
        <fullName evidence="3">FecR domain-containing protein</fullName>
    </submittedName>
</protein>
<keyword evidence="4" id="KW-1185">Reference proteome</keyword>
<accession>A0ABX1E1C5</accession>